<organism evidence="1 2">
    <name type="scientific">Auricularia subglabra (strain TFB-10046 / SS5)</name>
    <name type="common">White-rot fungus</name>
    <name type="synonym">Auricularia delicata (strain TFB10046)</name>
    <dbReference type="NCBI Taxonomy" id="717982"/>
    <lineage>
        <taxon>Eukaryota</taxon>
        <taxon>Fungi</taxon>
        <taxon>Dikarya</taxon>
        <taxon>Basidiomycota</taxon>
        <taxon>Agaricomycotina</taxon>
        <taxon>Agaricomycetes</taxon>
        <taxon>Auriculariales</taxon>
        <taxon>Auriculariaceae</taxon>
        <taxon>Auricularia</taxon>
    </lineage>
</organism>
<gene>
    <name evidence="1" type="ORF">AURDEDRAFT_65124</name>
</gene>
<evidence type="ECO:0000313" key="2">
    <source>
        <dbReference type="Proteomes" id="UP000006514"/>
    </source>
</evidence>
<reference evidence="2" key="1">
    <citation type="journal article" date="2012" name="Science">
        <title>The Paleozoic origin of enzymatic lignin decomposition reconstructed from 31 fungal genomes.</title>
        <authorList>
            <person name="Floudas D."/>
            <person name="Binder M."/>
            <person name="Riley R."/>
            <person name="Barry K."/>
            <person name="Blanchette R.A."/>
            <person name="Henrissat B."/>
            <person name="Martinez A.T."/>
            <person name="Otillar R."/>
            <person name="Spatafora J.W."/>
            <person name="Yadav J.S."/>
            <person name="Aerts A."/>
            <person name="Benoit I."/>
            <person name="Boyd A."/>
            <person name="Carlson A."/>
            <person name="Copeland A."/>
            <person name="Coutinho P.M."/>
            <person name="de Vries R.P."/>
            <person name="Ferreira P."/>
            <person name="Findley K."/>
            <person name="Foster B."/>
            <person name="Gaskell J."/>
            <person name="Glotzer D."/>
            <person name="Gorecki P."/>
            <person name="Heitman J."/>
            <person name="Hesse C."/>
            <person name="Hori C."/>
            <person name="Igarashi K."/>
            <person name="Jurgens J.A."/>
            <person name="Kallen N."/>
            <person name="Kersten P."/>
            <person name="Kohler A."/>
            <person name="Kuees U."/>
            <person name="Kumar T.K.A."/>
            <person name="Kuo A."/>
            <person name="LaButti K."/>
            <person name="Larrondo L.F."/>
            <person name="Lindquist E."/>
            <person name="Ling A."/>
            <person name="Lombard V."/>
            <person name="Lucas S."/>
            <person name="Lundell T."/>
            <person name="Martin R."/>
            <person name="McLaughlin D.J."/>
            <person name="Morgenstern I."/>
            <person name="Morin E."/>
            <person name="Murat C."/>
            <person name="Nagy L.G."/>
            <person name="Nolan M."/>
            <person name="Ohm R.A."/>
            <person name="Patyshakuliyeva A."/>
            <person name="Rokas A."/>
            <person name="Ruiz-Duenas F.J."/>
            <person name="Sabat G."/>
            <person name="Salamov A."/>
            <person name="Samejima M."/>
            <person name="Schmutz J."/>
            <person name="Slot J.C."/>
            <person name="St John F."/>
            <person name="Stenlid J."/>
            <person name="Sun H."/>
            <person name="Sun S."/>
            <person name="Syed K."/>
            <person name="Tsang A."/>
            <person name="Wiebenga A."/>
            <person name="Young D."/>
            <person name="Pisabarro A."/>
            <person name="Eastwood D.C."/>
            <person name="Martin F."/>
            <person name="Cullen D."/>
            <person name="Grigoriev I.V."/>
            <person name="Hibbett D.S."/>
        </authorList>
    </citation>
    <scope>NUCLEOTIDE SEQUENCE [LARGE SCALE GENOMIC DNA]</scope>
    <source>
        <strain evidence="2">TFB10046</strain>
    </source>
</reference>
<dbReference type="InParanoid" id="J0D3G3"/>
<dbReference type="OrthoDB" id="1107864at2759"/>
<name>J0D3G3_AURST</name>
<dbReference type="AlphaFoldDB" id="J0D3G3"/>
<proteinExistence type="predicted"/>
<evidence type="ECO:0008006" key="3">
    <source>
        <dbReference type="Google" id="ProtNLM"/>
    </source>
</evidence>
<sequence length="213" mass="24698">SLKSRNLSRGTRDFLWKGLHDTHKISRYFSKMPQPWKDYEHCQMCGCVELMEHILFECPDSGQARAWALVHAFLARKRVAVEIDLGTIWGCVAIQLSGIWDDTTSRAFRIIISESAFLIWKIRCKKRIKHADTPEWHLSDDEVEERWVRVMRGRRAQDMVLTNKRVFKKRALAESLANRTWEDHLDNRNLGTGRDWNKPGVLVGIGLQDAGIG</sequence>
<dbReference type="Proteomes" id="UP000006514">
    <property type="component" value="Unassembled WGS sequence"/>
</dbReference>
<evidence type="ECO:0000313" key="1">
    <source>
        <dbReference type="EMBL" id="EJD44641.1"/>
    </source>
</evidence>
<dbReference type="KEGG" id="adl:AURDEDRAFT_65124"/>
<protein>
    <recommendedName>
        <fullName evidence="3">Reverse transcriptase zinc-binding domain-containing protein</fullName>
    </recommendedName>
</protein>
<keyword evidence="2" id="KW-1185">Reference proteome</keyword>
<feature type="non-terminal residue" evidence="1">
    <location>
        <position position="1"/>
    </location>
</feature>
<accession>J0D3G3</accession>
<dbReference type="EMBL" id="JH687770">
    <property type="protein sequence ID" value="EJD44641.1"/>
    <property type="molecule type" value="Genomic_DNA"/>
</dbReference>